<feature type="transmembrane region" description="Helical" evidence="1">
    <location>
        <begin position="47"/>
        <end position="70"/>
    </location>
</feature>
<accession>A0ABP1DEH2</accession>
<feature type="transmembrane region" description="Helical" evidence="1">
    <location>
        <begin position="116"/>
        <end position="136"/>
    </location>
</feature>
<keyword evidence="1" id="KW-1133">Transmembrane helix</keyword>
<reference evidence="3" key="1">
    <citation type="submission" date="2024-04" db="EMBL/GenBank/DDBJ databases">
        <authorList>
            <person name="Shaw F."/>
            <person name="Minotto A."/>
        </authorList>
    </citation>
    <scope>NUCLEOTIDE SEQUENCE [LARGE SCALE GENOMIC DNA]</scope>
</reference>
<keyword evidence="3" id="KW-1185">Reference proteome</keyword>
<evidence type="ECO:0000313" key="2">
    <source>
        <dbReference type="EMBL" id="CAL1705374.1"/>
    </source>
</evidence>
<evidence type="ECO:0000256" key="1">
    <source>
        <dbReference type="SAM" id="Phobius"/>
    </source>
</evidence>
<dbReference type="Proteomes" id="UP001497453">
    <property type="component" value="Chromosome 3"/>
</dbReference>
<gene>
    <name evidence="2" type="ORF">GFSPODELE1_LOCUS5399</name>
</gene>
<feature type="transmembrane region" description="Helical" evidence="1">
    <location>
        <begin position="82"/>
        <end position="104"/>
    </location>
</feature>
<name>A0ABP1DEH2_9APHY</name>
<keyword evidence="1" id="KW-0812">Transmembrane</keyword>
<proteinExistence type="predicted"/>
<protein>
    <submittedName>
        <fullName evidence="2">Uncharacterized protein</fullName>
    </submittedName>
</protein>
<keyword evidence="1" id="KW-0472">Membrane</keyword>
<organism evidence="2 3">
    <name type="scientific">Somion occarium</name>
    <dbReference type="NCBI Taxonomy" id="3059160"/>
    <lineage>
        <taxon>Eukaryota</taxon>
        <taxon>Fungi</taxon>
        <taxon>Dikarya</taxon>
        <taxon>Basidiomycota</taxon>
        <taxon>Agaricomycotina</taxon>
        <taxon>Agaricomycetes</taxon>
        <taxon>Polyporales</taxon>
        <taxon>Cerrenaceae</taxon>
        <taxon>Somion</taxon>
    </lineage>
</organism>
<evidence type="ECO:0000313" key="3">
    <source>
        <dbReference type="Proteomes" id="UP001497453"/>
    </source>
</evidence>
<dbReference type="EMBL" id="OZ037946">
    <property type="protein sequence ID" value="CAL1705374.1"/>
    <property type="molecule type" value="Genomic_DNA"/>
</dbReference>
<sequence>MDDIIASLQSQRLQNYLNVGLSALYWYEYCLTLPWQIRCFWRRQFSLVSLMLYLNCYLNCVVCVFTFIGLPGVVKQVSGCKVWFYFGWALNIVNTVNFQALCCIRLWAICHQRWQMTAPVIIVTLVTVSMNVAVYFRHTSFDIEPFFGCSNAIKISNTLDLECMLSLSFMAMILSECWAIAMVLKEIYPLMHATFSGPYVKVLIEDALVGFMAMLSMSILDVCYLKYFQMNNPLPTGFDLINAILVADLLYKLRSVGLSSDMSEATTEQTTRNMHFEEGITRTLGGPTVDEEALAVAKVTGLPLQEADPLVENLSPCDVSSSTTSKASSLLGCGMDAERSGEDKWSLHIMQEEDVADALDQVDWGYRSEDGLPFYNVENHSGLTTFTTDFVPHQ</sequence>